<dbReference type="PANTHER" id="PTHR43105">
    <property type="entry name" value="RESPIRATORY NITRATE REDUCTASE"/>
    <property type="match status" value="1"/>
</dbReference>
<keyword evidence="4" id="KW-0732">Signal</keyword>
<dbReference type="SUPFAM" id="SSF53706">
    <property type="entry name" value="Formate dehydrogenase/DMSO reductase, domains 1-3"/>
    <property type="match status" value="1"/>
</dbReference>
<dbReference type="PROSITE" id="PS51318">
    <property type="entry name" value="TAT"/>
    <property type="match status" value="1"/>
</dbReference>
<evidence type="ECO:0000256" key="8">
    <source>
        <dbReference type="SAM" id="Phobius"/>
    </source>
</evidence>
<dbReference type="InterPro" id="IPR019546">
    <property type="entry name" value="TAT_signal_bac_arc"/>
</dbReference>
<keyword evidence="3" id="KW-0479">Metal-binding</keyword>
<dbReference type="RefSeq" id="WP_338252547.1">
    <property type="nucleotide sequence ID" value="NZ_AP028907.1"/>
</dbReference>
<dbReference type="InterPro" id="IPR006655">
    <property type="entry name" value="Mopterin_OxRdtase_prok_CS"/>
</dbReference>
<evidence type="ECO:0000256" key="2">
    <source>
        <dbReference type="ARBA" id="ARBA00022485"/>
    </source>
</evidence>
<dbReference type="Gene3D" id="2.40.40.20">
    <property type="match status" value="1"/>
</dbReference>
<reference evidence="10 11" key="1">
    <citation type="submission" date="2023-09" db="EMBL/GenBank/DDBJ databases">
        <title>Pyrofollis japonicus gen. nov. sp. nov., a novel member of the family Pyrodictiaceae isolated from the Iheya North hydrothermal field.</title>
        <authorList>
            <person name="Miyazaki U."/>
            <person name="Sanari M."/>
            <person name="Tame A."/>
            <person name="Kitajima M."/>
            <person name="Okamoto A."/>
            <person name="Sawayama S."/>
            <person name="Miyazaki J."/>
            <person name="Takai K."/>
            <person name="Nakagawa S."/>
        </authorList>
    </citation>
    <scope>NUCLEOTIDE SEQUENCE [LARGE SCALE GENOMIC DNA]</scope>
    <source>
        <strain evidence="10 11">AV2</strain>
    </source>
</reference>
<evidence type="ECO:0000256" key="1">
    <source>
        <dbReference type="ARBA" id="ARBA00010312"/>
    </source>
</evidence>
<dbReference type="CDD" id="cd00508">
    <property type="entry name" value="MopB_CT_Fdh-Nap-like"/>
    <property type="match status" value="1"/>
</dbReference>
<keyword evidence="8" id="KW-0472">Membrane</keyword>
<keyword evidence="8" id="KW-0812">Transmembrane</keyword>
<gene>
    <name evidence="10" type="ORF">PABY_10170</name>
</gene>
<feature type="transmembrane region" description="Helical" evidence="8">
    <location>
        <begin position="12"/>
        <end position="30"/>
    </location>
</feature>
<keyword evidence="7" id="KW-0411">Iron-sulfur</keyword>
<keyword evidence="2" id="KW-0004">4Fe-4S</keyword>
<dbReference type="InterPro" id="IPR006963">
    <property type="entry name" value="Mopterin_OxRdtase_4Fe-4S_dom"/>
</dbReference>
<organism evidence="10 11">
    <name type="scientific">Pyrodictium abyssi</name>
    <dbReference type="NCBI Taxonomy" id="54256"/>
    <lineage>
        <taxon>Archaea</taxon>
        <taxon>Thermoproteota</taxon>
        <taxon>Thermoprotei</taxon>
        <taxon>Desulfurococcales</taxon>
        <taxon>Pyrodictiaceae</taxon>
        <taxon>Pyrodictium</taxon>
    </lineage>
</organism>
<name>A0ABM8IXU8_9CREN</name>
<dbReference type="Pfam" id="PF01568">
    <property type="entry name" value="Molydop_binding"/>
    <property type="match status" value="1"/>
</dbReference>
<evidence type="ECO:0000313" key="10">
    <source>
        <dbReference type="EMBL" id="BES81450.1"/>
    </source>
</evidence>
<evidence type="ECO:0000256" key="6">
    <source>
        <dbReference type="ARBA" id="ARBA00023004"/>
    </source>
</evidence>
<dbReference type="PROSITE" id="PS51669">
    <property type="entry name" value="4FE4S_MOW_BIS_MGD"/>
    <property type="match status" value="1"/>
</dbReference>
<evidence type="ECO:0000313" key="11">
    <source>
        <dbReference type="Proteomes" id="UP001341135"/>
    </source>
</evidence>
<dbReference type="GeneID" id="89289035"/>
<dbReference type="SMART" id="SM00926">
    <property type="entry name" value="Molybdop_Fe4S4"/>
    <property type="match status" value="1"/>
</dbReference>
<evidence type="ECO:0000256" key="3">
    <source>
        <dbReference type="ARBA" id="ARBA00022723"/>
    </source>
</evidence>
<dbReference type="InterPro" id="IPR006656">
    <property type="entry name" value="Mopterin_OxRdtase"/>
</dbReference>
<dbReference type="InterPro" id="IPR009010">
    <property type="entry name" value="Asp_de-COase-like_dom_sf"/>
</dbReference>
<dbReference type="NCBIfam" id="TIGR01409">
    <property type="entry name" value="TAT_signal_seq"/>
    <property type="match status" value="1"/>
</dbReference>
<dbReference type="InterPro" id="IPR006311">
    <property type="entry name" value="TAT_signal"/>
</dbReference>
<evidence type="ECO:0000256" key="5">
    <source>
        <dbReference type="ARBA" id="ARBA00023002"/>
    </source>
</evidence>
<evidence type="ECO:0000256" key="7">
    <source>
        <dbReference type="ARBA" id="ARBA00023014"/>
    </source>
</evidence>
<dbReference type="Gene3D" id="3.40.50.740">
    <property type="match status" value="2"/>
</dbReference>
<evidence type="ECO:0000256" key="4">
    <source>
        <dbReference type="ARBA" id="ARBA00022729"/>
    </source>
</evidence>
<keyword evidence="6" id="KW-0408">Iron</keyword>
<dbReference type="PROSITE" id="PS00490">
    <property type="entry name" value="MOLYBDOPTERIN_PROK_2"/>
    <property type="match status" value="1"/>
</dbReference>
<evidence type="ECO:0000259" key="9">
    <source>
        <dbReference type="PROSITE" id="PS51669"/>
    </source>
</evidence>
<feature type="domain" description="4Fe-4S Mo/W bis-MGD-type" evidence="9">
    <location>
        <begin position="80"/>
        <end position="143"/>
    </location>
</feature>
<dbReference type="Gene3D" id="3.40.228.10">
    <property type="entry name" value="Dimethylsulfoxide Reductase, domain 2"/>
    <property type="match status" value="1"/>
</dbReference>
<keyword evidence="8" id="KW-1133">Transmembrane helix</keyword>
<comment type="similarity">
    <text evidence="1">Belongs to the prokaryotic molybdopterin-containing oxidoreductase family.</text>
</comment>
<dbReference type="SUPFAM" id="SSF50692">
    <property type="entry name" value="ADC-like"/>
    <property type="match status" value="1"/>
</dbReference>
<keyword evidence="5" id="KW-0560">Oxidoreductase</keyword>
<protein>
    <recommendedName>
        <fullName evidence="9">4Fe-4S Mo/W bis-MGD-type domain-containing protein</fullName>
    </recommendedName>
</protein>
<dbReference type="Pfam" id="PF04879">
    <property type="entry name" value="Molybdop_Fe4S4"/>
    <property type="match status" value="1"/>
</dbReference>
<dbReference type="EMBL" id="AP028907">
    <property type="protein sequence ID" value="BES81450.1"/>
    <property type="molecule type" value="Genomic_DNA"/>
</dbReference>
<dbReference type="Gene3D" id="3.30.200.210">
    <property type="match status" value="1"/>
</dbReference>
<dbReference type="PANTHER" id="PTHR43105:SF11">
    <property type="entry name" value="PERIPLASMIC NITRATE REDUCTASE"/>
    <property type="match status" value="1"/>
</dbReference>
<accession>A0ABM8IXU8</accession>
<keyword evidence="11" id="KW-1185">Reference proteome</keyword>
<proteinExistence type="inferred from homology"/>
<dbReference type="InterPro" id="IPR006657">
    <property type="entry name" value="MoPterin_dinucl-bd_dom"/>
</dbReference>
<dbReference type="InterPro" id="IPR050123">
    <property type="entry name" value="Prok_molybdopt-oxidoreductase"/>
</dbReference>
<dbReference type="Proteomes" id="UP001341135">
    <property type="component" value="Chromosome"/>
</dbReference>
<sequence>MPDETRRDVLKAIALGAALAAVGGVVTYYGTGREKTVYETVTKTLTETLTKTVTETITPGQTTTTTTKAEETQPAKPKLAVVPVGPCRFCGVGCGVQAQVILDPQTGMAKDIVALMGIPEYPVNRGALCTKAFYIHKAIGYGGNKQAFEQRLKKPLVIKDWIIPGKNRPPITPEEIPEAPRVKNRQVSKNVDATVPTVEHIKKNYVEVDWDTAVKFFTAMMKYVLQKYGPHGFAYYGSGQLGTEESYAINKLTKAGIHTNNLDGNPRMCMVSAVGGFITSYGADEPEVSYDHIDIPEPDTGVHADTFLLIGTNTAEAHPIVFGRIAQVKQKNPDKVKVILADPRKTRSGSIADLWLPLRWSMDVAFLNTLAHILAFDLDKCRVDAKTGKVECKGEYIDITWLKRHADFAIPVNTAKTWALKEYNNKYNNMGDLNKVWDMGTTASNAANYKLYPSVGKEYKSEDEVEKDWWKGFALYLKFLELYKPEIMVKILFGDEKPLISRKTAEQLIKAGELSPDKVNMASNEPFVEIDPIEAMRLAAKWMAKGRLLVFWTMGVNQKIQGVHSVNSIINILALTGQIGKYGAGSFSLTGQPNACGGIRDQGGLAHVLPYGRLIAKKAAREQVENIWKKLTEEYLKERGYSPDAIKKEVEKVYVHPVPGPHVVEMFRRVNAGQLKIVWIAETNPGHSLPNVFKFRAGMAKPHDDDPAFPFIVVSDIYPTRTTDLADLVLPAAAWGEKEFKYGCSERRYSVARYIIPPPGEAVGDHMIFAMIGKALEDEGLVPKGVVSGFFPEDVDKAAKAAGKSWVQYIVEKSRDKKWHEEFLNRVWDRDILSLAKNTYYDFSYVKREAFRKMVNGFRWPWPEQYATNPSVKMRYDKYQSASRFAYPYDPLMPDPEVIKKIYNDIKGMDSAEEIAAYISKLDPNVVHPVHKAKWLGKLSHNPVLMKWVLKHIVEEIDDQAYKKASKVPVDWYVVFYAKPTGRMTIWARPWLPITMDHETGEVKINKEVIITREALDVDTVFKGKISVFSEPKGPFKVLEKHKALPASGDPEKGLQVLATKTWGEALRTNRGDIEAIFEIALAPAEAPGFSLKYKLDNGQVITVRDATGYELVATTGRIVEHWHTGTMTGRVPELKRVKPAAYVEIHKKLAEKLGIKDGDWVTVESPRGKVTVKAVVLDPKTGLGGPRMDYVFIPWFDENKLANALTLDNYDVQPYFFQPDYKTCAARIRKATPDEIPKSEVEQTGKPKYSIRV</sequence>
<dbReference type="Pfam" id="PF00384">
    <property type="entry name" value="Molybdopterin"/>
    <property type="match status" value="1"/>
</dbReference>